<gene>
    <name evidence="2" type="ORF">PtrM4_018660</name>
</gene>
<dbReference type="KEGG" id="ptrr:90954149"/>
<dbReference type="AlphaFoldDB" id="A0A834VUW8"/>
<evidence type="ECO:0000313" key="2">
    <source>
        <dbReference type="EMBL" id="KAF7577626.1"/>
    </source>
</evidence>
<dbReference type="GeneID" id="90954149"/>
<dbReference type="EMBL" id="NQIK02000001">
    <property type="protein sequence ID" value="KAF7577626.1"/>
    <property type="molecule type" value="Genomic_DNA"/>
</dbReference>
<comment type="caution">
    <text evidence="2">The sequence shown here is derived from an EMBL/GenBank/DDBJ whole genome shotgun (WGS) entry which is preliminary data.</text>
</comment>
<name>A0A834VUW8_9PLEO</name>
<evidence type="ECO:0000256" key="1">
    <source>
        <dbReference type="SAM" id="MobiDB-lite"/>
    </source>
</evidence>
<protein>
    <submittedName>
        <fullName evidence="2">Uncharacterized protein</fullName>
    </submittedName>
</protein>
<feature type="compositionally biased region" description="Polar residues" evidence="1">
    <location>
        <begin position="38"/>
        <end position="48"/>
    </location>
</feature>
<dbReference type="RefSeq" id="XP_065965534.1">
    <property type="nucleotide sequence ID" value="XM_066103332.1"/>
</dbReference>
<organism evidence="2 3">
    <name type="scientific">Pyrenophora tritici-repentis</name>
    <dbReference type="NCBI Taxonomy" id="45151"/>
    <lineage>
        <taxon>Eukaryota</taxon>
        <taxon>Fungi</taxon>
        <taxon>Dikarya</taxon>
        <taxon>Ascomycota</taxon>
        <taxon>Pezizomycotina</taxon>
        <taxon>Dothideomycetes</taxon>
        <taxon>Pleosporomycetidae</taxon>
        <taxon>Pleosporales</taxon>
        <taxon>Pleosporineae</taxon>
        <taxon>Pleosporaceae</taxon>
        <taxon>Pyrenophora</taxon>
    </lineage>
</organism>
<sequence>MVYGKFLIPNAGLQKKQQQQDEAAAAASSKKKKVTPAQLRTQKGTQPISLPILRANAK</sequence>
<proteinExistence type="predicted"/>
<accession>A0A834VUW8</accession>
<dbReference type="Proteomes" id="UP000245464">
    <property type="component" value="Chromosome 1"/>
</dbReference>
<feature type="compositionally biased region" description="Low complexity" evidence="1">
    <location>
        <begin position="14"/>
        <end position="28"/>
    </location>
</feature>
<reference evidence="2" key="1">
    <citation type="journal article" date="2018" name="BMC Genomics">
        <title>Comparative genomics of the wheat fungal pathogen Pyrenophora tritici-repentis reveals chromosomal variations and genome plasticity.</title>
        <authorList>
            <person name="Moolhuijzen P."/>
            <person name="See P.T."/>
            <person name="Hane J.K."/>
            <person name="Shi G."/>
            <person name="Liu Z."/>
            <person name="Oliver R.P."/>
            <person name="Moffat C.S."/>
        </authorList>
    </citation>
    <scope>NUCLEOTIDE SEQUENCE [LARGE SCALE GENOMIC DNA]</scope>
    <source>
        <strain evidence="2">M4</strain>
    </source>
</reference>
<evidence type="ECO:0000313" key="3">
    <source>
        <dbReference type="Proteomes" id="UP000245464"/>
    </source>
</evidence>
<feature type="region of interest" description="Disordered" evidence="1">
    <location>
        <begin position="13"/>
        <end position="58"/>
    </location>
</feature>